<feature type="transmembrane region" description="Helical" evidence="1">
    <location>
        <begin position="90"/>
        <end position="108"/>
    </location>
</feature>
<feature type="domain" description="DotM C-terminal cytoplasmic" evidence="2">
    <location>
        <begin position="181"/>
        <end position="356"/>
    </location>
</feature>
<dbReference type="GeneID" id="93738151"/>
<evidence type="ECO:0000259" key="2">
    <source>
        <dbReference type="Pfam" id="PF23127"/>
    </source>
</evidence>
<dbReference type="AlphaFoldDB" id="A0A068Z0M7"/>
<dbReference type="STRING" id="138074.SYMBAF_190040"/>
<feature type="transmembrane region" description="Helical" evidence="1">
    <location>
        <begin position="65"/>
        <end position="84"/>
    </location>
</feature>
<dbReference type="Pfam" id="PF23127">
    <property type="entry name" value="DotM_C"/>
    <property type="match status" value="1"/>
</dbReference>
<gene>
    <name evidence="3" type="ORF">SYMBAF_16890</name>
</gene>
<evidence type="ECO:0000256" key="1">
    <source>
        <dbReference type="SAM" id="Phobius"/>
    </source>
</evidence>
<keyword evidence="1" id="KW-0472">Membrane</keyword>
<feature type="transmembrane region" description="Helical" evidence="1">
    <location>
        <begin position="15"/>
        <end position="44"/>
    </location>
</feature>
<accession>A0A068Z0M7</accession>
<protein>
    <submittedName>
        <fullName evidence="3">Conjugal transfer protein</fullName>
    </submittedName>
</protein>
<evidence type="ECO:0000313" key="3">
    <source>
        <dbReference type="EMBL" id="QLH64504.1"/>
    </source>
</evidence>
<reference evidence="3 4" key="1">
    <citation type="journal article" date="2014" name="Genome Announc.">
        <title>Whole-Genome Sequence of Serratia symbiotica Strain CWBI-2.3T, a Free-Living Symbiont of the Black Bean Aphid Aphis fabae.</title>
        <authorList>
            <person name="Foray V."/>
            <person name="Grigorescu A.S."/>
            <person name="Sabri A."/>
            <person name="Haubruge E."/>
            <person name="Lognay G."/>
            <person name="Francis F."/>
            <person name="Fauconnier M.L."/>
            <person name="Hance T."/>
            <person name="Thonart P."/>
        </authorList>
    </citation>
    <scope>NUCLEOTIDE SEQUENCE [LARGE SCALE GENOMIC DNA]</scope>
    <source>
        <strain evidence="3">CWBI-2.3</strain>
        <plasmid evidence="3 4">pSsAf2.3-2</plasmid>
    </source>
</reference>
<dbReference type="InterPro" id="IPR056464">
    <property type="entry name" value="DotM_C"/>
</dbReference>
<proteinExistence type="predicted"/>
<geneLocation type="plasmid" evidence="3 4">
    <name>pSsAf2.3-2</name>
</geneLocation>
<name>A0A068Z0M7_9GAMM</name>
<organism evidence="3 4">
    <name type="scientific">Serratia symbiotica</name>
    <dbReference type="NCBI Taxonomy" id="138074"/>
    <lineage>
        <taxon>Bacteria</taxon>
        <taxon>Pseudomonadati</taxon>
        <taxon>Pseudomonadota</taxon>
        <taxon>Gammaproteobacteria</taxon>
        <taxon>Enterobacterales</taxon>
        <taxon>Yersiniaceae</taxon>
        <taxon>Serratia</taxon>
    </lineage>
</organism>
<sequence>MQTPYPSAAGHNEPAVAVITLCLSAVLCWLYFADLVHWSCWLLYWLWRFTDFPQIHHYAAQRINLLAMTGNGATTVSVSTWLAVMNGTAHILLVPCFPLLMLAGWGVARHPALGFHSRRWLTIHTLPRVMVTFAPSVIPVLAGHKGDGLMNDTTPENAWALTPEDFAAQHGLVGQRLLDREAARAIFDAQTGPAMTPPDQWQPHERALLAVFGLQVFADDRAAASTLLDGLNRSCLVRRPFRAPVFRSQPDWSVSEAQVARVLACAGVSDWLATHGTVRSALAGLYGRDLRLPPARFRWLKGIDRTLWYGLQTADAAKVFVEGAGIVAQARAEQQACRLGLPRPPLMTDQAVAGLRMELETLGLIHARDRRPPRPQPEHDTFSLDALYRPQDTTTVSFNGGRPAPE</sequence>
<dbReference type="EMBL" id="CP050857">
    <property type="protein sequence ID" value="QLH64504.1"/>
    <property type="molecule type" value="Genomic_DNA"/>
</dbReference>
<keyword evidence="1" id="KW-1133">Transmembrane helix</keyword>
<keyword evidence="3" id="KW-0614">Plasmid</keyword>
<dbReference type="RefSeq" id="WP_052447707.1">
    <property type="nucleotide sequence ID" value="NZ_CP050857.1"/>
</dbReference>
<evidence type="ECO:0000313" key="4">
    <source>
        <dbReference type="Proteomes" id="UP000042738"/>
    </source>
</evidence>
<keyword evidence="1" id="KW-0812">Transmembrane</keyword>
<dbReference type="Proteomes" id="UP000042738">
    <property type="component" value="Plasmid pSsAf2.3-2"/>
</dbReference>